<organism evidence="10 11">
    <name type="scientific">Python bivittatus</name>
    <name type="common">Burmese python</name>
    <name type="synonym">Python molurus bivittatus</name>
    <dbReference type="NCBI Taxonomy" id="176946"/>
    <lineage>
        <taxon>Eukaryota</taxon>
        <taxon>Metazoa</taxon>
        <taxon>Chordata</taxon>
        <taxon>Craniata</taxon>
        <taxon>Vertebrata</taxon>
        <taxon>Euteleostomi</taxon>
        <taxon>Lepidosauria</taxon>
        <taxon>Squamata</taxon>
        <taxon>Bifurcata</taxon>
        <taxon>Unidentata</taxon>
        <taxon>Episquamata</taxon>
        <taxon>Toxicofera</taxon>
        <taxon>Serpentes</taxon>
        <taxon>Henophidia</taxon>
        <taxon>Pythonidae</taxon>
        <taxon>Python</taxon>
    </lineage>
</organism>
<proteinExistence type="predicted"/>
<sequence>MFLWKNLSSEMDAGARTPRAVAAVLATLFLLVQLCDANIMYAEKGSSPELPCPCPFCSSTQKISWYFVQQGQTTLLFSKFSNSNIKRWPVAWSQLEMLQNNSLRFNHVMDNDTGRYWCDMNHFYDLVVVTGSKQMLEPNQAHSVCYVLTCLFPANELYRDVITWWEGRKQILEGDQMGRSSIFKGKRASLLHVCWKKEALKKNKEKHIKCRFSLRTEIMFRLTNNDDFCTCSTSQPSFQGTVKDGLSSQCSEIKKNGGPWIPLAVCVILQFLIILSLVILWRRSCSQKYPDHLEKLSKDVPMSEYSPQLYENVRT</sequence>
<evidence type="ECO:0000313" key="11">
    <source>
        <dbReference type="RefSeq" id="XP_025027252.1"/>
    </source>
</evidence>
<dbReference type="OrthoDB" id="9037544at2759"/>
<evidence type="ECO:0000256" key="2">
    <source>
        <dbReference type="ARBA" id="ARBA00022475"/>
    </source>
</evidence>
<keyword evidence="7" id="KW-0812">Transmembrane</keyword>
<accession>A0A9F5IWI6</accession>
<dbReference type="InterPro" id="IPR007110">
    <property type="entry name" value="Ig-like_dom"/>
</dbReference>
<dbReference type="InterPro" id="IPR013783">
    <property type="entry name" value="Ig-like_fold"/>
</dbReference>
<protein>
    <submittedName>
        <fullName evidence="11">Lymphocyte antigen 6 complex locus protein G6f</fullName>
    </submittedName>
</protein>
<dbReference type="GeneID" id="103054908"/>
<keyword evidence="4 7" id="KW-0472">Membrane</keyword>
<keyword evidence="10" id="KW-1185">Reference proteome</keyword>
<feature type="transmembrane region" description="Helical" evidence="7">
    <location>
        <begin position="260"/>
        <end position="281"/>
    </location>
</feature>
<feature type="domain" description="Ig-like" evidence="9">
    <location>
        <begin position="18"/>
        <end position="130"/>
    </location>
</feature>
<keyword evidence="5" id="KW-1015">Disulfide bond</keyword>
<comment type="subcellular location">
    <subcellularLocation>
        <location evidence="1">Cell membrane</location>
    </subcellularLocation>
</comment>
<keyword evidence="2" id="KW-1003">Cell membrane</keyword>
<dbReference type="Proteomes" id="UP000695026">
    <property type="component" value="Unplaced"/>
</dbReference>
<dbReference type="InterPro" id="IPR013106">
    <property type="entry name" value="Ig_V-set"/>
</dbReference>
<dbReference type="PROSITE" id="PS50835">
    <property type="entry name" value="IG_LIKE"/>
    <property type="match status" value="1"/>
</dbReference>
<evidence type="ECO:0000313" key="10">
    <source>
        <dbReference type="Proteomes" id="UP000695026"/>
    </source>
</evidence>
<dbReference type="InterPro" id="IPR036179">
    <property type="entry name" value="Ig-like_dom_sf"/>
</dbReference>
<dbReference type="Pfam" id="PF07686">
    <property type="entry name" value="V-set"/>
    <property type="match status" value="1"/>
</dbReference>
<dbReference type="RefSeq" id="XP_025027252.1">
    <property type="nucleotide sequence ID" value="XM_025171484.1"/>
</dbReference>
<gene>
    <name evidence="11" type="primary">LOC103054908</name>
</gene>
<dbReference type="KEGG" id="pbi:103054908"/>
<keyword evidence="7" id="KW-1133">Transmembrane helix</keyword>
<feature type="signal peptide" evidence="8">
    <location>
        <begin position="1"/>
        <end position="37"/>
    </location>
</feature>
<dbReference type="OMA" id="RSCSQKY"/>
<evidence type="ECO:0000256" key="4">
    <source>
        <dbReference type="ARBA" id="ARBA00023136"/>
    </source>
</evidence>
<evidence type="ECO:0000256" key="3">
    <source>
        <dbReference type="ARBA" id="ARBA00022729"/>
    </source>
</evidence>
<dbReference type="PANTHER" id="PTHR32286">
    <property type="entry name" value="LYMPHOCYTE ANTIGEN 6 COMPLEX LOCUS PROTEIN G6F"/>
    <property type="match status" value="1"/>
</dbReference>
<dbReference type="AlphaFoldDB" id="A0A9F5IWI6"/>
<evidence type="ECO:0000256" key="1">
    <source>
        <dbReference type="ARBA" id="ARBA00004236"/>
    </source>
</evidence>
<evidence type="ECO:0000259" key="9">
    <source>
        <dbReference type="PROSITE" id="PS50835"/>
    </source>
</evidence>
<evidence type="ECO:0000256" key="5">
    <source>
        <dbReference type="ARBA" id="ARBA00023157"/>
    </source>
</evidence>
<keyword evidence="3 8" id="KW-0732">Signal</keyword>
<evidence type="ECO:0000256" key="7">
    <source>
        <dbReference type="SAM" id="Phobius"/>
    </source>
</evidence>
<evidence type="ECO:0000256" key="6">
    <source>
        <dbReference type="ARBA" id="ARBA00023180"/>
    </source>
</evidence>
<name>A0A9F5IWI6_PYTBI</name>
<keyword evidence="6" id="KW-0325">Glycoprotein</keyword>
<reference evidence="11" key="1">
    <citation type="submission" date="2025-08" db="UniProtKB">
        <authorList>
            <consortium name="RefSeq"/>
        </authorList>
    </citation>
    <scope>IDENTIFICATION</scope>
    <source>
        <tissue evidence="11">Liver</tissue>
    </source>
</reference>
<dbReference type="Gene3D" id="2.60.40.10">
    <property type="entry name" value="Immunoglobulins"/>
    <property type="match status" value="1"/>
</dbReference>
<dbReference type="SUPFAM" id="SSF48726">
    <property type="entry name" value="Immunoglobulin"/>
    <property type="match status" value="1"/>
</dbReference>
<dbReference type="PANTHER" id="PTHR32286:SF10">
    <property type="entry name" value="LYMPHOCYTE ANTIGEN 6 COMPLEX LOCUS PROTEIN G6F"/>
    <property type="match status" value="1"/>
</dbReference>
<evidence type="ECO:0000256" key="8">
    <source>
        <dbReference type="SAM" id="SignalP"/>
    </source>
</evidence>
<feature type="chain" id="PRO_5039916091" evidence="8">
    <location>
        <begin position="38"/>
        <end position="315"/>
    </location>
</feature>
<dbReference type="InterPro" id="IPR026524">
    <property type="entry name" value="LY6G6d/LY6G6f"/>
</dbReference>
<dbReference type="GO" id="GO:0005886">
    <property type="term" value="C:plasma membrane"/>
    <property type="evidence" value="ECO:0007669"/>
    <property type="project" value="UniProtKB-SubCell"/>
</dbReference>